<evidence type="ECO:0000256" key="6">
    <source>
        <dbReference type="ARBA" id="ARBA00023163"/>
    </source>
</evidence>
<evidence type="ECO:0000313" key="9">
    <source>
        <dbReference type="EMBL" id="KAF3443605.1"/>
    </source>
</evidence>
<dbReference type="GO" id="GO:0009740">
    <property type="term" value="P:gibberellic acid mediated signaling pathway"/>
    <property type="evidence" value="ECO:0007669"/>
    <property type="project" value="UniProtKB-KW"/>
</dbReference>
<dbReference type="InterPro" id="IPR021914">
    <property type="entry name" value="TF_DELLA_N"/>
</dbReference>
<dbReference type="Proteomes" id="UP000796880">
    <property type="component" value="Unassembled WGS sequence"/>
</dbReference>
<evidence type="ECO:0000256" key="2">
    <source>
        <dbReference type="ARBA" id="ARBA00010273"/>
    </source>
</evidence>
<dbReference type="OrthoDB" id="1741652at2759"/>
<comment type="similarity">
    <text evidence="2">Belongs to the GRAS family. DELLA subfamily.</text>
</comment>
<keyword evidence="7" id="KW-0539">Nucleus</keyword>
<dbReference type="Pfam" id="PF12041">
    <property type="entry name" value="DELLA"/>
    <property type="match status" value="1"/>
</dbReference>
<protein>
    <recommendedName>
        <fullName evidence="8">Transcriptional factor DELLA N-terminal domain-containing protein</fullName>
    </recommendedName>
</protein>
<dbReference type="Gene3D" id="1.10.10.1290">
    <property type="entry name" value="Transcriptional regulator DELLA, N-terminal domain"/>
    <property type="match status" value="1"/>
</dbReference>
<dbReference type="EMBL" id="VOIH02000006">
    <property type="protein sequence ID" value="KAF3443605.1"/>
    <property type="molecule type" value="Genomic_DNA"/>
</dbReference>
<feature type="domain" description="Transcriptional factor DELLA N-terminal" evidence="8">
    <location>
        <begin position="70"/>
        <end position="122"/>
    </location>
</feature>
<dbReference type="GO" id="GO:0045944">
    <property type="term" value="P:positive regulation of transcription by RNA polymerase II"/>
    <property type="evidence" value="ECO:0007669"/>
    <property type="project" value="UniProtKB-ARBA"/>
</dbReference>
<evidence type="ECO:0000256" key="4">
    <source>
        <dbReference type="ARBA" id="ARBA00022941"/>
    </source>
</evidence>
<dbReference type="GO" id="GO:0005634">
    <property type="term" value="C:nucleus"/>
    <property type="evidence" value="ECO:0007669"/>
    <property type="project" value="UniProtKB-SubCell"/>
</dbReference>
<name>A0A8K0H0W3_9ROSA</name>
<reference evidence="9" key="1">
    <citation type="submission" date="2020-03" db="EMBL/GenBank/DDBJ databases">
        <title>A high-quality chromosome-level genome assembly of a woody plant with both climbing and erect habits, Rhamnella rubrinervis.</title>
        <authorList>
            <person name="Lu Z."/>
            <person name="Yang Y."/>
            <person name="Zhu X."/>
            <person name="Sun Y."/>
        </authorList>
    </citation>
    <scope>NUCLEOTIDE SEQUENCE</scope>
    <source>
        <strain evidence="9">BYM</strain>
        <tissue evidence="9">Leaf</tissue>
    </source>
</reference>
<proteinExistence type="inferred from homology"/>
<dbReference type="InterPro" id="IPR038088">
    <property type="entry name" value="DELLA_N_sf"/>
</dbReference>
<accession>A0A8K0H0W3</accession>
<keyword evidence="4" id="KW-0939">Gibberellin signaling pathway</keyword>
<evidence type="ECO:0000259" key="8">
    <source>
        <dbReference type="Pfam" id="PF12041"/>
    </source>
</evidence>
<evidence type="ECO:0000256" key="5">
    <source>
        <dbReference type="ARBA" id="ARBA00023015"/>
    </source>
</evidence>
<dbReference type="SMART" id="SM01129">
    <property type="entry name" value="DELLA"/>
    <property type="match status" value="1"/>
</dbReference>
<comment type="caution">
    <text evidence="9">The sequence shown here is derived from an EMBL/GenBank/DDBJ whole genome shotgun (WGS) entry which is preliminary data.</text>
</comment>
<dbReference type="GO" id="GO:0016036">
    <property type="term" value="P:cellular response to phosphate starvation"/>
    <property type="evidence" value="ECO:0007669"/>
    <property type="project" value="UniProtKB-ARBA"/>
</dbReference>
<evidence type="ECO:0000256" key="7">
    <source>
        <dbReference type="ARBA" id="ARBA00023242"/>
    </source>
</evidence>
<comment type="subcellular location">
    <subcellularLocation>
        <location evidence="1">Nucleus</location>
    </subcellularLocation>
</comment>
<organism evidence="9 10">
    <name type="scientific">Rhamnella rubrinervis</name>
    <dbReference type="NCBI Taxonomy" id="2594499"/>
    <lineage>
        <taxon>Eukaryota</taxon>
        <taxon>Viridiplantae</taxon>
        <taxon>Streptophyta</taxon>
        <taxon>Embryophyta</taxon>
        <taxon>Tracheophyta</taxon>
        <taxon>Spermatophyta</taxon>
        <taxon>Magnoliopsida</taxon>
        <taxon>eudicotyledons</taxon>
        <taxon>Gunneridae</taxon>
        <taxon>Pentapetalae</taxon>
        <taxon>rosids</taxon>
        <taxon>fabids</taxon>
        <taxon>Rosales</taxon>
        <taxon>Rhamnaceae</taxon>
        <taxon>rhamnoid group</taxon>
        <taxon>Rhamneae</taxon>
        <taxon>Rhamnella</taxon>
    </lineage>
</organism>
<evidence type="ECO:0000256" key="3">
    <source>
        <dbReference type="ARBA" id="ARBA00022843"/>
    </source>
</evidence>
<keyword evidence="5" id="KW-0805">Transcription regulation</keyword>
<evidence type="ECO:0000256" key="1">
    <source>
        <dbReference type="ARBA" id="ARBA00004123"/>
    </source>
</evidence>
<keyword evidence="6" id="KW-0804">Transcription</keyword>
<evidence type="ECO:0000313" key="10">
    <source>
        <dbReference type="Proteomes" id="UP000796880"/>
    </source>
</evidence>
<keyword evidence="10" id="KW-1185">Reference proteome</keyword>
<dbReference type="FunFam" id="1.10.10.1290:FF:000001">
    <property type="entry name" value="DELLA protein GAI"/>
    <property type="match status" value="1"/>
</dbReference>
<sequence>MKRDHRDSCAGGGVGVGVGVGTSAIYGGSSGSTNPTTTSSASVGTECSSFCAKSKLWEEEQQAGAGAGMDELLAVLGYKVRSSDMVDVAQKLEQLEMVMGSAQEDGISQLSDTVHYNPSDLSVGFRACSPNSIPNQLTILCYLRPSPPPSAPSISQIPITRLRINLGFTTTIRSTISEPFPALPLTHRPVKARTQGSV</sequence>
<dbReference type="AlphaFoldDB" id="A0A8K0H0W3"/>
<keyword evidence="3" id="KW-0832">Ubl conjugation</keyword>
<gene>
    <name evidence="9" type="ORF">FNV43_RR13293</name>
</gene>